<gene>
    <name evidence="1" type="ORF">QAD02_007019</name>
</gene>
<keyword evidence="2" id="KW-1185">Reference proteome</keyword>
<organism evidence="1 2">
    <name type="scientific">Eretmocerus hayati</name>
    <dbReference type="NCBI Taxonomy" id="131215"/>
    <lineage>
        <taxon>Eukaryota</taxon>
        <taxon>Metazoa</taxon>
        <taxon>Ecdysozoa</taxon>
        <taxon>Arthropoda</taxon>
        <taxon>Hexapoda</taxon>
        <taxon>Insecta</taxon>
        <taxon>Pterygota</taxon>
        <taxon>Neoptera</taxon>
        <taxon>Endopterygota</taxon>
        <taxon>Hymenoptera</taxon>
        <taxon>Apocrita</taxon>
        <taxon>Proctotrupomorpha</taxon>
        <taxon>Chalcidoidea</taxon>
        <taxon>Aphelinidae</taxon>
        <taxon>Aphelininae</taxon>
        <taxon>Eretmocerus</taxon>
    </lineage>
</organism>
<dbReference type="Proteomes" id="UP001239111">
    <property type="component" value="Chromosome 4"/>
</dbReference>
<proteinExistence type="predicted"/>
<evidence type="ECO:0000313" key="1">
    <source>
        <dbReference type="EMBL" id="KAJ8665357.1"/>
    </source>
</evidence>
<sequence>MKSVRAEDDQSVKNWMRKDKEAHALMGLNMSSNIAAKTSSCSMLSKLKTYHGKKSDITVEGLRKQLIGYKYDERKSVVENFMAVRRIADLLERKGEMVKESWIMSRVLNMLPPKSNHFGTSWSFMAPTDKNLDKLV</sequence>
<evidence type="ECO:0000313" key="2">
    <source>
        <dbReference type="Proteomes" id="UP001239111"/>
    </source>
</evidence>
<accession>A0ACC2N2J6</accession>
<reference evidence="1" key="1">
    <citation type="submission" date="2023-04" db="EMBL/GenBank/DDBJ databases">
        <title>A chromosome-level genome assembly of the parasitoid wasp Eretmocerus hayati.</title>
        <authorList>
            <person name="Zhong Y."/>
            <person name="Liu S."/>
            <person name="Liu Y."/>
        </authorList>
    </citation>
    <scope>NUCLEOTIDE SEQUENCE</scope>
    <source>
        <strain evidence="1">ZJU_SS_LIU_2023</strain>
    </source>
</reference>
<protein>
    <submittedName>
        <fullName evidence="1">Uncharacterized protein</fullName>
    </submittedName>
</protein>
<name>A0ACC2N2J6_9HYME</name>
<comment type="caution">
    <text evidence="1">The sequence shown here is derived from an EMBL/GenBank/DDBJ whole genome shotgun (WGS) entry which is preliminary data.</text>
</comment>
<dbReference type="EMBL" id="CM056744">
    <property type="protein sequence ID" value="KAJ8665357.1"/>
    <property type="molecule type" value="Genomic_DNA"/>
</dbReference>